<keyword evidence="3" id="KW-0521">NADP</keyword>
<dbReference type="SUPFAM" id="SSF51735">
    <property type="entry name" value="NAD(P)-binding Rossmann-fold domains"/>
    <property type="match status" value="1"/>
</dbReference>
<dbReference type="InterPro" id="IPR002347">
    <property type="entry name" value="SDR_fam"/>
</dbReference>
<keyword evidence="4" id="KW-0560">Oxidoreductase</keyword>
<evidence type="ECO:0000256" key="3">
    <source>
        <dbReference type="ARBA" id="ARBA00022857"/>
    </source>
</evidence>
<protein>
    <submittedName>
        <fullName evidence="6 7">L-xylulose reductase</fullName>
    </submittedName>
</protein>
<dbReference type="Gene3D" id="3.40.50.720">
    <property type="entry name" value="NAD(P)-binding Rossmann-like Domain"/>
    <property type="match status" value="1"/>
</dbReference>
<name>A0A1S3JDD8_LINAN</name>
<keyword evidence="5" id="KW-1185">Reference proteome</keyword>
<evidence type="ECO:0000313" key="7">
    <source>
        <dbReference type="RefSeq" id="XP_023930761.1"/>
    </source>
</evidence>
<dbReference type="GO" id="GO:0004090">
    <property type="term" value="F:carbonyl reductase (NADPH) activity"/>
    <property type="evidence" value="ECO:0007669"/>
    <property type="project" value="TreeGrafter"/>
</dbReference>
<dbReference type="STRING" id="7574.A0A1S3JDD8"/>
<dbReference type="PRINTS" id="PR00080">
    <property type="entry name" value="SDRFAMILY"/>
</dbReference>
<dbReference type="Pfam" id="PF13561">
    <property type="entry name" value="adh_short_C2"/>
    <property type="match status" value="1"/>
</dbReference>
<comment type="similarity">
    <text evidence="1">Belongs to the short-chain dehydrogenases/reductases (SDR) family.</text>
</comment>
<dbReference type="GO" id="GO:0006006">
    <property type="term" value="P:glucose metabolic process"/>
    <property type="evidence" value="ECO:0007669"/>
    <property type="project" value="TreeGrafter"/>
</dbReference>
<reference evidence="6 7" key="1">
    <citation type="submission" date="2025-04" db="UniProtKB">
        <authorList>
            <consortium name="RefSeq"/>
        </authorList>
    </citation>
    <scope>IDENTIFICATION</scope>
    <source>
        <tissue evidence="6 7">Gonads</tissue>
    </source>
</reference>
<dbReference type="InterPro" id="IPR036291">
    <property type="entry name" value="NAD(P)-bd_dom_sf"/>
</dbReference>
<dbReference type="RefSeq" id="XP_013408422.1">
    <property type="nucleotide sequence ID" value="XM_013552968.1"/>
</dbReference>
<dbReference type="FunFam" id="3.40.50.720:FF:000214">
    <property type="entry name" value="L-xylulose reductase"/>
    <property type="match status" value="1"/>
</dbReference>
<comment type="subunit">
    <text evidence="2">Homotetramer.</text>
</comment>
<evidence type="ECO:0000313" key="5">
    <source>
        <dbReference type="Proteomes" id="UP000085678"/>
    </source>
</evidence>
<organism evidence="5 6">
    <name type="scientific">Lingula anatina</name>
    <name type="common">Brachiopod</name>
    <name type="synonym">Lingula unguis</name>
    <dbReference type="NCBI Taxonomy" id="7574"/>
    <lineage>
        <taxon>Eukaryota</taxon>
        <taxon>Metazoa</taxon>
        <taxon>Spiralia</taxon>
        <taxon>Lophotrochozoa</taxon>
        <taxon>Brachiopoda</taxon>
        <taxon>Linguliformea</taxon>
        <taxon>Lingulata</taxon>
        <taxon>Lingulida</taxon>
        <taxon>Linguloidea</taxon>
        <taxon>Lingulidae</taxon>
        <taxon>Lingula</taxon>
    </lineage>
</organism>
<dbReference type="PANTHER" id="PTHR44252">
    <property type="entry name" value="D-ERYTHRULOSE REDUCTASE"/>
    <property type="match status" value="1"/>
</dbReference>
<dbReference type="GO" id="GO:0050038">
    <property type="term" value="F:L-xylulose reductase (NADPH) activity"/>
    <property type="evidence" value="ECO:0007669"/>
    <property type="project" value="TreeGrafter"/>
</dbReference>
<gene>
    <name evidence="6 7" type="primary">LOC106172321</name>
</gene>
<dbReference type="GO" id="GO:0005997">
    <property type="term" value="P:xylulose metabolic process"/>
    <property type="evidence" value="ECO:0007669"/>
    <property type="project" value="TreeGrafter"/>
</dbReference>
<evidence type="ECO:0000256" key="4">
    <source>
        <dbReference type="ARBA" id="ARBA00023002"/>
    </source>
</evidence>
<dbReference type="AlphaFoldDB" id="A0A1S3JDD8"/>
<accession>A0A1S3JDD8</accession>
<dbReference type="OrthoDB" id="1393670at2759"/>
<dbReference type="RefSeq" id="XP_023930761.1">
    <property type="nucleotide sequence ID" value="XM_024074993.1"/>
</dbReference>
<evidence type="ECO:0000256" key="2">
    <source>
        <dbReference type="ARBA" id="ARBA00011881"/>
    </source>
</evidence>
<evidence type="ECO:0000313" key="6">
    <source>
        <dbReference type="RefSeq" id="XP_013408422.1"/>
    </source>
</evidence>
<dbReference type="InterPro" id="IPR051737">
    <property type="entry name" value="L-xylulose/Carbonyl_redctase"/>
</dbReference>
<dbReference type="Proteomes" id="UP000085678">
    <property type="component" value="Unplaced"/>
</dbReference>
<dbReference type="GeneID" id="106172321"/>
<sequence length="246" mass="26439">MDTSIQFNGKKALVTGAGKGLGRDLVKVLAKCGAEVCALSRTRADLDSLKEEVPGVRTVCVDISDWKATRKAVQEAGHFDLLINNAAVSFVLPFLEVTEENLSMHLDVNLKAMFNISQVVAKSMIDKGTGGSIVNVSSVASHCALLDHSVYCSIKAAVDMLTKCMCLELGKYKIRVNSVNPTVILTPMGQRVWGDDPVKSKPLLDRIPTGRFAEIEDVTGVILFLLSDKAAMVNGHNMSVDGGFSI</sequence>
<dbReference type="PANTHER" id="PTHR44252:SF3">
    <property type="entry name" value="D-ERYTHRULOSE REDUCTASE-RELATED"/>
    <property type="match status" value="1"/>
</dbReference>
<dbReference type="PRINTS" id="PR00081">
    <property type="entry name" value="GDHRDH"/>
</dbReference>
<evidence type="ECO:0000256" key="1">
    <source>
        <dbReference type="ARBA" id="ARBA00006484"/>
    </source>
</evidence>
<proteinExistence type="inferred from homology"/>
<dbReference type="KEGG" id="lak:106172321"/>